<feature type="region of interest" description="Disordered" evidence="1">
    <location>
        <begin position="195"/>
        <end position="228"/>
    </location>
</feature>
<name>A0A9N9QPH8_9NEOP</name>
<feature type="region of interest" description="Disordered" evidence="1">
    <location>
        <begin position="43"/>
        <end position="77"/>
    </location>
</feature>
<feature type="compositionally biased region" description="Polar residues" evidence="1">
    <location>
        <begin position="195"/>
        <end position="227"/>
    </location>
</feature>
<evidence type="ECO:0000313" key="3">
    <source>
        <dbReference type="Proteomes" id="UP001153714"/>
    </source>
</evidence>
<feature type="region of interest" description="Disordered" evidence="1">
    <location>
        <begin position="100"/>
        <end position="120"/>
    </location>
</feature>
<feature type="compositionally biased region" description="Basic and acidic residues" evidence="1">
    <location>
        <begin position="506"/>
        <end position="518"/>
    </location>
</feature>
<feature type="region of interest" description="Disordered" evidence="1">
    <location>
        <begin position="445"/>
        <end position="541"/>
    </location>
</feature>
<feature type="region of interest" description="Disordered" evidence="1">
    <location>
        <begin position="250"/>
        <end position="272"/>
    </location>
</feature>
<dbReference type="Proteomes" id="UP001153714">
    <property type="component" value="Chromosome 1"/>
</dbReference>
<sequence length="559" mass="59363">MGSGVAYLGPSKTLYKNLLGGPNGGFIILAPAPKKTATGSISKLGTGSIGKPSSQIGKTSSFGSTSKSSSYSSSAKNAKLTGSEKTASFFGSTAKDSYFGSSGSNKTSNDKHNSFGEATGKSSNILSASVKTSSVPESSKYSNTLQASDKSYSKAILPAYSGKTDSTLISNTKNSNVLGSTGKYSNVSLVKNETKTPFSGKSETNPLSTTKNSNVFGSYGKQSSSPIKNDGMLASTGLAANMLLSSGTNSNKLSSAGNYSNVGSSSKKDTSTSKVANVLLSSGTNSNVLGSSGKYMSPYGSSGKNDSVLGTTAKSSVSNNSKQHQGKINNAFKPSQKDARPMAPTNTNSNVHDSSKLYPSFMTPKEKKPTSRFGIIWLPLRKRNKKKDNIVHNPHNYENYNRAPSMYNYMSGDSSDHQSHKKKEEETLLVPERAKHTAVAVNTGITAASIDMPPDGSGSADPEEKHEFIKHDSEESKEASGDNEKSKIDNDYLENTDDLVNNSPDSKWDKEKQGDKVDSVYLRPPPPHKARSTASSNEEESCGMKCLYYTLQCCDCILM</sequence>
<reference evidence="2" key="2">
    <citation type="submission" date="2022-10" db="EMBL/GenBank/DDBJ databases">
        <authorList>
            <consortium name="ENA_rothamsted_submissions"/>
            <consortium name="culmorum"/>
            <person name="King R."/>
        </authorList>
    </citation>
    <scope>NUCLEOTIDE SEQUENCE</scope>
</reference>
<proteinExistence type="predicted"/>
<feature type="compositionally biased region" description="Polar residues" evidence="1">
    <location>
        <begin position="299"/>
        <end position="328"/>
    </location>
</feature>
<evidence type="ECO:0000313" key="2">
    <source>
        <dbReference type="EMBL" id="CAG9782123.1"/>
    </source>
</evidence>
<feature type="compositionally biased region" description="Polar residues" evidence="1">
    <location>
        <begin position="43"/>
        <end position="56"/>
    </location>
</feature>
<feature type="compositionally biased region" description="Low complexity" evidence="1">
    <location>
        <begin position="57"/>
        <end position="74"/>
    </location>
</feature>
<dbReference type="AlphaFoldDB" id="A0A9N9QPH8"/>
<feature type="region of interest" description="Disordered" evidence="1">
    <location>
        <begin position="298"/>
        <end position="367"/>
    </location>
</feature>
<gene>
    <name evidence="2" type="ORF">DIATSA_LOCUS410</name>
</gene>
<dbReference type="EMBL" id="OU893332">
    <property type="protein sequence ID" value="CAG9782123.1"/>
    <property type="molecule type" value="Genomic_DNA"/>
</dbReference>
<dbReference type="OrthoDB" id="6608749at2759"/>
<keyword evidence="3" id="KW-1185">Reference proteome</keyword>
<evidence type="ECO:0000256" key="1">
    <source>
        <dbReference type="SAM" id="MobiDB-lite"/>
    </source>
</evidence>
<accession>A0A9N9QPH8</accession>
<reference evidence="2" key="1">
    <citation type="submission" date="2021-12" db="EMBL/GenBank/DDBJ databases">
        <authorList>
            <person name="King R."/>
        </authorList>
    </citation>
    <scope>NUCLEOTIDE SEQUENCE</scope>
</reference>
<organism evidence="2 3">
    <name type="scientific">Diatraea saccharalis</name>
    <name type="common">sugarcane borer</name>
    <dbReference type="NCBI Taxonomy" id="40085"/>
    <lineage>
        <taxon>Eukaryota</taxon>
        <taxon>Metazoa</taxon>
        <taxon>Ecdysozoa</taxon>
        <taxon>Arthropoda</taxon>
        <taxon>Hexapoda</taxon>
        <taxon>Insecta</taxon>
        <taxon>Pterygota</taxon>
        <taxon>Neoptera</taxon>
        <taxon>Endopterygota</taxon>
        <taxon>Lepidoptera</taxon>
        <taxon>Glossata</taxon>
        <taxon>Ditrysia</taxon>
        <taxon>Pyraloidea</taxon>
        <taxon>Crambidae</taxon>
        <taxon>Crambinae</taxon>
        <taxon>Diatraea</taxon>
    </lineage>
</organism>
<protein>
    <submittedName>
        <fullName evidence="2">Uncharacterized protein</fullName>
    </submittedName>
</protein>
<feature type="compositionally biased region" description="Basic and acidic residues" evidence="1">
    <location>
        <begin position="462"/>
        <end position="490"/>
    </location>
</feature>
<feature type="compositionally biased region" description="Polar residues" evidence="1">
    <location>
        <begin position="250"/>
        <end position="263"/>
    </location>
</feature>